<organism evidence="1 2">
    <name type="scientific">Diaporthe helianthi</name>
    <dbReference type="NCBI Taxonomy" id="158607"/>
    <lineage>
        <taxon>Eukaryota</taxon>
        <taxon>Fungi</taxon>
        <taxon>Dikarya</taxon>
        <taxon>Ascomycota</taxon>
        <taxon>Pezizomycotina</taxon>
        <taxon>Sordariomycetes</taxon>
        <taxon>Sordariomycetidae</taxon>
        <taxon>Diaporthales</taxon>
        <taxon>Diaporthaceae</taxon>
        <taxon>Diaporthe</taxon>
    </lineage>
</organism>
<evidence type="ECO:0000313" key="1">
    <source>
        <dbReference type="EMBL" id="POS70190.1"/>
    </source>
</evidence>
<accession>A0A2P5HIV8</accession>
<comment type="caution">
    <text evidence="1">The sequence shown here is derived from an EMBL/GenBank/DDBJ whole genome shotgun (WGS) entry which is preliminary data.</text>
</comment>
<keyword evidence="2" id="KW-1185">Reference proteome</keyword>
<reference evidence="1" key="1">
    <citation type="submission" date="2017-09" db="EMBL/GenBank/DDBJ databases">
        <title>Polyketide synthases of a Diaporthe helianthi virulent isolate.</title>
        <authorList>
            <person name="Baroncelli R."/>
        </authorList>
    </citation>
    <scope>NUCLEOTIDE SEQUENCE [LARGE SCALE GENOMIC DNA]</scope>
    <source>
        <strain evidence="1">7/96</strain>
    </source>
</reference>
<gene>
    <name evidence="1" type="ORF">DHEL01_v211413</name>
</gene>
<dbReference type="AlphaFoldDB" id="A0A2P5HIV8"/>
<dbReference type="EMBL" id="MAVT02001753">
    <property type="protein sequence ID" value="POS70190.1"/>
    <property type="molecule type" value="Genomic_DNA"/>
</dbReference>
<evidence type="ECO:0000313" key="2">
    <source>
        <dbReference type="Proteomes" id="UP000094444"/>
    </source>
</evidence>
<name>A0A2P5HIV8_DIAHE</name>
<proteinExistence type="predicted"/>
<protein>
    <submittedName>
        <fullName evidence="1">Uncharacterized protein</fullName>
    </submittedName>
</protein>
<dbReference type="InParanoid" id="A0A2P5HIV8"/>
<sequence length="112" mass="12373">MRVWLLNELVLDAAELVSRQISDMMLERSEPVAVASSDVSLLSSELTWDSMEEMLNDLDVNMLLVWIVDNPDCPTVVVGLPNVYDGWVSPGIPPSPTVSVTVTVTVTVQWPF</sequence>
<dbReference type="Proteomes" id="UP000094444">
    <property type="component" value="Unassembled WGS sequence"/>
</dbReference>